<dbReference type="InterPro" id="IPR018247">
    <property type="entry name" value="EF_Hand_1_Ca_BS"/>
</dbReference>
<dbReference type="SUPFAM" id="SSF47473">
    <property type="entry name" value="EF-hand"/>
    <property type="match status" value="1"/>
</dbReference>
<dbReference type="Gene3D" id="1.10.238.10">
    <property type="entry name" value="EF-hand"/>
    <property type="match status" value="1"/>
</dbReference>
<accession>A0ABC8M350</accession>
<evidence type="ECO:0000313" key="3">
    <source>
        <dbReference type="EMBL" id="CAH8390634.1"/>
    </source>
</evidence>
<protein>
    <recommendedName>
        <fullName evidence="2">EF-hand domain-containing protein</fullName>
    </recommendedName>
</protein>
<dbReference type="Proteomes" id="UP001642260">
    <property type="component" value="Unassembled WGS sequence"/>
</dbReference>
<feature type="domain" description="EF-hand" evidence="2">
    <location>
        <begin position="1"/>
        <end position="33"/>
    </location>
</feature>
<feature type="domain" description="EF-hand" evidence="2">
    <location>
        <begin position="34"/>
        <end position="63"/>
    </location>
</feature>
<reference evidence="3 4" key="1">
    <citation type="submission" date="2022-03" db="EMBL/GenBank/DDBJ databases">
        <authorList>
            <person name="Macdonald S."/>
            <person name="Ahmed S."/>
            <person name="Newling K."/>
        </authorList>
    </citation>
    <scope>NUCLEOTIDE SEQUENCE [LARGE SCALE GENOMIC DNA]</scope>
</reference>
<dbReference type="InterPro" id="IPR011992">
    <property type="entry name" value="EF-hand-dom_pair"/>
</dbReference>
<proteinExistence type="predicted"/>
<keyword evidence="1" id="KW-0106">Calcium</keyword>
<organism evidence="3 4">
    <name type="scientific">Eruca vesicaria subsp. sativa</name>
    <name type="common">Garden rocket</name>
    <name type="synonym">Eruca sativa</name>
    <dbReference type="NCBI Taxonomy" id="29727"/>
    <lineage>
        <taxon>Eukaryota</taxon>
        <taxon>Viridiplantae</taxon>
        <taxon>Streptophyta</taxon>
        <taxon>Embryophyta</taxon>
        <taxon>Tracheophyta</taxon>
        <taxon>Spermatophyta</taxon>
        <taxon>Magnoliopsida</taxon>
        <taxon>eudicotyledons</taxon>
        <taxon>Gunneridae</taxon>
        <taxon>Pentapetalae</taxon>
        <taxon>rosids</taxon>
        <taxon>malvids</taxon>
        <taxon>Brassicales</taxon>
        <taxon>Brassicaceae</taxon>
        <taxon>Brassiceae</taxon>
        <taxon>Eruca</taxon>
    </lineage>
</organism>
<dbReference type="PROSITE" id="PS50222">
    <property type="entry name" value="EF_HAND_2"/>
    <property type="match status" value="2"/>
</dbReference>
<sequence>MSFVQVFDRVDKNKDGKISYDQFSQGFRDLYPLMSSEEMDKMFKEVDVDGDGQIDVMEFAKLS</sequence>
<comment type="caution">
    <text evidence="3">The sequence shown here is derived from an EMBL/GenBank/DDBJ whole genome shotgun (WGS) entry which is preliminary data.</text>
</comment>
<keyword evidence="4" id="KW-1185">Reference proteome</keyword>
<dbReference type="InterPro" id="IPR002048">
    <property type="entry name" value="EF_hand_dom"/>
</dbReference>
<evidence type="ECO:0000256" key="1">
    <source>
        <dbReference type="ARBA" id="ARBA00022837"/>
    </source>
</evidence>
<dbReference type="PROSITE" id="PS00018">
    <property type="entry name" value="EF_HAND_1"/>
    <property type="match status" value="1"/>
</dbReference>
<dbReference type="EMBL" id="CAKOAT010907375">
    <property type="protein sequence ID" value="CAH8390634.1"/>
    <property type="molecule type" value="Genomic_DNA"/>
</dbReference>
<name>A0ABC8M350_ERUVS</name>
<gene>
    <name evidence="3" type="ORF">ERUC_LOCUS43117</name>
</gene>
<dbReference type="Pfam" id="PF13499">
    <property type="entry name" value="EF-hand_7"/>
    <property type="match status" value="1"/>
</dbReference>
<dbReference type="CDD" id="cd00051">
    <property type="entry name" value="EFh"/>
    <property type="match status" value="1"/>
</dbReference>
<evidence type="ECO:0000313" key="4">
    <source>
        <dbReference type="Proteomes" id="UP001642260"/>
    </source>
</evidence>
<dbReference type="AlphaFoldDB" id="A0ABC8M350"/>
<dbReference type="SMART" id="SM00054">
    <property type="entry name" value="EFh"/>
    <property type="match status" value="2"/>
</dbReference>
<evidence type="ECO:0000259" key="2">
    <source>
        <dbReference type="PROSITE" id="PS50222"/>
    </source>
</evidence>